<dbReference type="EMBL" id="JAXOVC010000002">
    <property type="protein sequence ID" value="KAK4504779.1"/>
    <property type="molecule type" value="Genomic_DNA"/>
</dbReference>
<sequence length="136" mass="15349">MRADVPPNDPKLPSEATTALIEFFHKSQSANAHLSSDWLYSLPTTMKSRGCEVLTQQWTPAKKQLQRAWCDNYLTVWQGVMAKLPEEEFPIPPIQGLQEKMTRGLFFKVLQKAAAECAQGVFINCELCTFVCRKAA</sequence>
<evidence type="ECO:0000313" key="2">
    <source>
        <dbReference type="Proteomes" id="UP001305779"/>
    </source>
</evidence>
<evidence type="ECO:0000313" key="1">
    <source>
        <dbReference type="EMBL" id="KAK4504779.1"/>
    </source>
</evidence>
<protein>
    <submittedName>
        <fullName evidence="1">Uncharacterized protein</fullName>
    </submittedName>
</protein>
<organism evidence="1 2">
    <name type="scientific">Zasmidium cellare</name>
    <name type="common">Wine cellar mold</name>
    <name type="synonym">Racodium cellare</name>
    <dbReference type="NCBI Taxonomy" id="395010"/>
    <lineage>
        <taxon>Eukaryota</taxon>
        <taxon>Fungi</taxon>
        <taxon>Dikarya</taxon>
        <taxon>Ascomycota</taxon>
        <taxon>Pezizomycotina</taxon>
        <taxon>Dothideomycetes</taxon>
        <taxon>Dothideomycetidae</taxon>
        <taxon>Mycosphaerellales</taxon>
        <taxon>Mycosphaerellaceae</taxon>
        <taxon>Zasmidium</taxon>
    </lineage>
</organism>
<gene>
    <name evidence="1" type="ORF">PRZ48_002741</name>
</gene>
<name>A0ABR0ETP6_ZASCE</name>
<reference evidence="1 2" key="1">
    <citation type="journal article" date="2023" name="G3 (Bethesda)">
        <title>A chromosome-level genome assembly of Zasmidium syzygii isolated from banana leaves.</title>
        <authorList>
            <person name="van Westerhoven A.C."/>
            <person name="Mehrabi R."/>
            <person name="Talebi R."/>
            <person name="Steentjes M.B.F."/>
            <person name="Corcolon B."/>
            <person name="Chong P.A."/>
            <person name="Kema G.H.J."/>
            <person name="Seidl M.F."/>
        </authorList>
    </citation>
    <scope>NUCLEOTIDE SEQUENCE [LARGE SCALE GENOMIC DNA]</scope>
    <source>
        <strain evidence="1 2">P124</strain>
    </source>
</reference>
<proteinExistence type="predicted"/>
<accession>A0ABR0ETP6</accession>
<dbReference type="Proteomes" id="UP001305779">
    <property type="component" value="Unassembled WGS sequence"/>
</dbReference>
<comment type="caution">
    <text evidence="1">The sequence shown here is derived from an EMBL/GenBank/DDBJ whole genome shotgun (WGS) entry which is preliminary data.</text>
</comment>
<keyword evidence="2" id="KW-1185">Reference proteome</keyword>